<dbReference type="PANTHER" id="PTHR37826:SF2">
    <property type="entry name" value="ZINC-RIBBON DOMAIN-CONTAINING PROTEIN"/>
    <property type="match status" value="1"/>
</dbReference>
<dbReference type="EMBL" id="CP136137">
    <property type="protein sequence ID" value="WYY09451.1"/>
    <property type="molecule type" value="Genomic_DNA"/>
</dbReference>
<dbReference type="RefSeq" id="WP_066165377.1">
    <property type="nucleotide sequence ID" value="NZ_CP136137.1"/>
</dbReference>
<protein>
    <submittedName>
        <fullName evidence="4">SPFH domain-containing protein</fullName>
    </submittedName>
</protein>
<reference evidence="4 5" key="1">
    <citation type="journal article" date="2023" name="Virus Evol.">
        <title>Computational host range prediction-The good, the bad, and the ugly.</title>
        <authorList>
            <person name="Howell A.A."/>
            <person name="Versoza C.J."/>
            <person name="Pfeifer S.P."/>
        </authorList>
    </citation>
    <scope>NUCLEOTIDE SEQUENCE [LARGE SCALE GENOMIC DNA]</scope>
    <source>
        <strain evidence="4 5">1610/1b</strain>
    </source>
</reference>
<dbReference type="SUPFAM" id="SSF117892">
    <property type="entry name" value="Band 7/SPFH domain"/>
    <property type="match status" value="1"/>
</dbReference>
<keyword evidence="5" id="KW-1185">Reference proteome</keyword>
<dbReference type="Proteomes" id="UP001479933">
    <property type="component" value="Chromosome"/>
</dbReference>
<feature type="domain" description="GYF" evidence="3">
    <location>
        <begin position="313"/>
        <end position="356"/>
    </location>
</feature>
<proteinExistence type="predicted"/>
<dbReference type="CDD" id="cd03408">
    <property type="entry name" value="SPFH_like_u1"/>
    <property type="match status" value="1"/>
</dbReference>
<dbReference type="PANTHER" id="PTHR37826">
    <property type="entry name" value="FLOTILLIN BAND_7_5 DOMAIN PROTEIN"/>
    <property type="match status" value="1"/>
</dbReference>
<feature type="compositionally biased region" description="Pro residues" evidence="1">
    <location>
        <begin position="362"/>
        <end position="381"/>
    </location>
</feature>
<feature type="domain" description="SPFH" evidence="2">
    <location>
        <begin position="26"/>
        <end position="235"/>
    </location>
</feature>
<feature type="region of interest" description="Disordered" evidence="1">
    <location>
        <begin position="360"/>
        <end position="381"/>
    </location>
</feature>
<dbReference type="InterPro" id="IPR033880">
    <property type="entry name" value="SPFH_YdjI"/>
</dbReference>
<sequence length="381" mass="41089">MGIMAKMRGELVDIIEWIDDSRSTLAWRFPRYNNEIKNGAELIVREGQQAVFVYRGQLADQFGPGHYQLTTEALPIMSTLQGWKHGFNSPFRSEVYFVNRRPVTDLRWGTPNPITLRDPDFGMVQVRANGLCVIRIADPEIFLREVIGTDSQVDSDEIAELLRRVIATAFSDMILETGVGAIDLQGKQGELSQKLREYVQTRVDDEFGLSVESIEMTISLPDEITAAMTRGVARGVEERGFTQNVGDMQRFQQGRAADAMLAAAQNPGGSAMGDLMGAGMGMAMANQMAGQFGQAGNAPAQTPPPVPAAPVFHIAQNGGAAGPYPVEQLRGVITATTLVWAPSLPAWTPAGEVPALASLFAPTPPPLPPQTPPAPPAPPAD</sequence>
<organism evidence="4 5">
    <name type="scientific">Gordonia hydrophobica</name>
    <dbReference type="NCBI Taxonomy" id="40516"/>
    <lineage>
        <taxon>Bacteria</taxon>
        <taxon>Bacillati</taxon>
        <taxon>Actinomycetota</taxon>
        <taxon>Actinomycetes</taxon>
        <taxon>Mycobacteriales</taxon>
        <taxon>Gordoniaceae</taxon>
        <taxon>Gordonia</taxon>
    </lineage>
</organism>
<accession>A0ABZ2U828</accession>
<evidence type="ECO:0000259" key="3">
    <source>
        <dbReference type="Pfam" id="PF14237"/>
    </source>
</evidence>
<evidence type="ECO:0000259" key="2">
    <source>
        <dbReference type="Pfam" id="PF13421"/>
    </source>
</evidence>
<evidence type="ECO:0000256" key="1">
    <source>
        <dbReference type="SAM" id="MobiDB-lite"/>
    </source>
</evidence>
<dbReference type="InterPro" id="IPR025640">
    <property type="entry name" value="GYF_2"/>
</dbReference>
<dbReference type="Pfam" id="PF13421">
    <property type="entry name" value="Band_7_1"/>
    <property type="match status" value="1"/>
</dbReference>
<evidence type="ECO:0000313" key="5">
    <source>
        <dbReference type="Proteomes" id="UP001479933"/>
    </source>
</evidence>
<gene>
    <name evidence="4" type="ORF">RVF87_10445</name>
</gene>
<dbReference type="Gene3D" id="3.30.479.30">
    <property type="entry name" value="Band 7 domain"/>
    <property type="match status" value="1"/>
</dbReference>
<dbReference type="Pfam" id="PF14237">
    <property type="entry name" value="GYF_2"/>
    <property type="match status" value="1"/>
</dbReference>
<evidence type="ECO:0000313" key="4">
    <source>
        <dbReference type="EMBL" id="WYY09451.1"/>
    </source>
</evidence>
<name>A0ABZ2U828_9ACTN</name>
<dbReference type="InterPro" id="IPR036013">
    <property type="entry name" value="Band_7/SPFH_dom_sf"/>
</dbReference>